<evidence type="ECO:0000256" key="5">
    <source>
        <dbReference type="ARBA" id="ARBA00022679"/>
    </source>
</evidence>
<evidence type="ECO:0000256" key="12">
    <source>
        <dbReference type="SAM" id="Phobius"/>
    </source>
</evidence>
<keyword evidence="4" id="KW-0597">Phosphoprotein</keyword>
<gene>
    <name evidence="15" type="ORF">LQ327_20595</name>
</gene>
<keyword evidence="8 12" id="KW-1133">Transmembrane helix</keyword>
<keyword evidence="6 12" id="KW-0812">Transmembrane</keyword>
<evidence type="ECO:0000259" key="14">
    <source>
        <dbReference type="PROSITE" id="PS50885"/>
    </source>
</evidence>
<keyword evidence="7 15" id="KW-0418">Kinase</keyword>
<dbReference type="EC" id="2.7.13.3" evidence="3"/>
<dbReference type="PROSITE" id="PS50109">
    <property type="entry name" value="HIS_KIN"/>
    <property type="match status" value="1"/>
</dbReference>
<evidence type="ECO:0000259" key="13">
    <source>
        <dbReference type="PROSITE" id="PS50109"/>
    </source>
</evidence>
<feature type="domain" description="Histidine kinase" evidence="13">
    <location>
        <begin position="255"/>
        <end position="460"/>
    </location>
</feature>
<dbReference type="Gene3D" id="3.30.565.10">
    <property type="entry name" value="Histidine kinase-like ATPase, C-terminal domain"/>
    <property type="match status" value="1"/>
</dbReference>
<dbReference type="InterPro" id="IPR003594">
    <property type="entry name" value="HATPase_dom"/>
</dbReference>
<dbReference type="PANTHER" id="PTHR45436">
    <property type="entry name" value="SENSOR HISTIDINE KINASE YKOH"/>
    <property type="match status" value="1"/>
</dbReference>
<dbReference type="PROSITE" id="PS50885">
    <property type="entry name" value="HAMP"/>
    <property type="match status" value="1"/>
</dbReference>
<evidence type="ECO:0000256" key="3">
    <source>
        <dbReference type="ARBA" id="ARBA00012438"/>
    </source>
</evidence>
<comment type="catalytic activity">
    <reaction evidence="1">
        <text>ATP + protein L-histidine = ADP + protein N-phospho-L-histidine.</text>
        <dbReference type="EC" id="2.7.13.3"/>
    </reaction>
</comment>
<comment type="caution">
    <text evidence="15">The sequence shown here is derived from an EMBL/GenBank/DDBJ whole genome shotgun (WGS) entry which is preliminary data.</text>
</comment>
<sequence length="478" mass="49333">MNLRTRFALAFALVSAIVAGLVGVLSYHAAATRITQAGDTTLQAAETALAAGQTGILATPNSAPPGDHPDDHPDGDGDGDDGFRHGQAIVGRIVAPDGQVTVLGGAPVPIPVTDTARSLATGTVAGATDTTEIDLGRTTYRVLTTSLGGGQGARQVALDVSVSHRVLGGMAMEIAWVSAAVLVAAALAGWLVAGRITRRLVRLAGAAERVSGRGDVAEEVPVEGRDEVGRLSASFNTMLGRLAASREAQDRLVQDAAHELRTPLTSLRTNASVLRRFAELSPDARERLLSDVQGETRELSHMVDELVALALSGESDEAEQDVALADVAAAAAERVRRRTERTVVVDADESVVRGRRQGLERAVGNLLENAAKFDESGEPIELRVRAGTTTVRDHGPGIGPADADRVFDRFYRADAARGRPGSGLGLAIVRDVAESHGGAAFVTTPPGGGTTVGFSVAADRLAPHPGAVGTAPETVGGS</sequence>
<dbReference type="CDD" id="cd00075">
    <property type="entry name" value="HATPase"/>
    <property type="match status" value="1"/>
</dbReference>
<dbReference type="Proteomes" id="UP001199469">
    <property type="component" value="Unassembled WGS sequence"/>
</dbReference>
<evidence type="ECO:0000313" key="15">
    <source>
        <dbReference type="EMBL" id="MCD2195775.1"/>
    </source>
</evidence>
<dbReference type="Gene3D" id="1.10.287.130">
    <property type="match status" value="1"/>
</dbReference>
<evidence type="ECO:0000256" key="4">
    <source>
        <dbReference type="ARBA" id="ARBA00022553"/>
    </source>
</evidence>
<dbReference type="PRINTS" id="PR00344">
    <property type="entry name" value="BCTRLSENSOR"/>
</dbReference>
<dbReference type="InterPro" id="IPR003661">
    <property type="entry name" value="HisK_dim/P_dom"/>
</dbReference>
<dbReference type="SMART" id="SM00388">
    <property type="entry name" value="HisKA"/>
    <property type="match status" value="1"/>
</dbReference>
<dbReference type="InterPro" id="IPR005467">
    <property type="entry name" value="His_kinase_dom"/>
</dbReference>
<keyword evidence="10 12" id="KW-0472">Membrane</keyword>
<dbReference type="InterPro" id="IPR050428">
    <property type="entry name" value="TCS_sensor_his_kinase"/>
</dbReference>
<dbReference type="InterPro" id="IPR036890">
    <property type="entry name" value="HATPase_C_sf"/>
</dbReference>
<reference evidence="15 16" key="1">
    <citation type="submission" date="2021-11" db="EMBL/GenBank/DDBJ databases">
        <title>Draft genome sequence of Actinomycetospora sp. SF1 isolated from the rhizosphere soil.</title>
        <authorList>
            <person name="Duangmal K."/>
            <person name="Chantavorakit T."/>
        </authorList>
    </citation>
    <scope>NUCLEOTIDE SEQUENCE [LARGE SCALE GENOMIC DNA]</scope>
    <source>
        <strain evidence="15 16">TBRC 5722</strain>
    </source>
</reference>
<dbReference type="SUPFAM" id="SSF47384">
    <property type="entry name" value="Homodimeric domain of signal transducing histidine kinase"/>
    <property type="match status" value="1"/>
</dbReference>
<dbReference type="InterPro" id="IPR003660">
    <property type="entry name" value="HAMP_dom"/>
</dbReference>
<evidence type="ECO:0000256" key="9">
    <source>
        <dbReference type="ARBA" id="ARBA00023012"/>
    </source>
</evidence>
<dbReference type="InterPro" id="IPR004358">
    <property type="entry name" value="Sig_transdc_His_kin-like_C"/>
</dbReference>
<dbReference type="Pfam" id="PF00672">
    <property type="entry name" value="HAMP"/>
    <property type="match status" value="1"/>
</dbReference>
<evidence type="ECO:0000256" key="10">
    <source>
        <dbReference type="ARBA" id="ARBA00023136"/>
    </source>
</evidence>
<keyword evidence="9" id="KW-0902">Two-component regulatory system</keyword>
<evidence type="ECO:0000313" key="16">
    <source>
        <dbReference type="Proteomes" id="UP001199469"/>
    </source>
</evidence>
<organism evidence="15 16">
    <name type="scientific">Actinomycetospora endophytica</name>
    <dbReference type="NCBI Taxonomy" id="2291215"/>
    <lineage>
        <taxon>Bacteria</taxon>
        <taxon>Bacillati</taxon>
        <taxon>Actinomycetota</taxon>
        <taxon>Actinomycetes</taxon>
        <taxon>Pseudonocardiales</taxon>
        <taxon>Pseudonocardiaceae</taxon>
        <taxon>Actinomycetospora</taxon>
    </lineage>
</organism>
<evidence type="ECO:0000256" key="2">
    <source>
        <dbReference type="ARBA" id="ARBA00004236"/>
    </source>
</evidence>
<feature type="domain" description="HAMP" evidence="14">
    <location>
        <begin position="194"/>
        <end position="247"/>
    </location>
</feature>
<evidence type="ECO:0000256" key="7">
    <source>
        <dbReference type="ARBA" id="ARBA00022777"/>
    </source>
</evidence>
<dbReference type="Pfam" id="PF02518">
    <property type="entry name" value="HATPase_c"/>
    <property type="match status" value="1"/>
</dbReference>
<dbReference type="RefSeq" id="WP_230737199.1">
    <property type="nucleotide sequence ID" value="NZ_JAJNDB010000004.1"/>
</dbReference>
<dbReference type="InterPro" id="IPR036097">
    <property type="entry name" value="HisK_dim/P_sf"/>
</dbReference>
<accession>A0ABS8PBW6</accession>
<dbReference type="Pfam" id="PF00512">
    <property type="entry name" value="HisKA"/>
    <property type="match status" value="1"/>
</dbReference>
<evidence type="ECO:0000256" key="1">
    <source>
        <dbReference type="ARBA" id="ARBA00000085"/>
    </source>
</evidence>
<name>A0ABS8PBW6_9PSEU</name>
<dbReference type="EMBL" id="JAJNDB010000004">
    <property type="protein sequence ID" value="MCD2195775.1"/>
    <property type="molecule type" value="Genomic_DNA"/>
</dbReference>
<keyword evidence="16" id="KW-1185">Reference proteome</keyword>
<dbReference type="Gene3D" id="6.10.340.10">
    <property type="match status" value="1"/>
</dbReference>
<evidence type="ECO:0000256" key="6">
    <source>
        <dbReference type="ARBA" id="ARBA00022692"/>
    </source>
</evidence>
<dbReference type="CDD" id="cd06225">
    <property type="entry name" value="HAMP"/>
    <property type="match status" value="1"/>
</dbReference>
<dbReference type="GO" id="GO:0016301">
    <property type="term" value="F:kinase activity"/>
    <property type="evidence" value="ECO:0007669"/>
    <property type="project" value="UniProtKB-KW"/>
</dbReference>
<protein>
    <recommendedName>
        <fullName evidence="3">histidine kinase</fullName>
        <ecNumber evidence="3">2.7.13.3</ecNumber>
    </recommendedName>
</protein>
<dbReference type="SUPFAM" id="SSF158472">
    <property type="entry name" value="HAMP domain-like"/>
    <property type="match status" value="1"/>
</dbReference>
<feature type="region of interest" description="Disordered" evidence="11">
    <location>
        <begin position="56"/>
        <end position="82"/>
    </location>
</feature>
<evidence type="ECO:0000256" key="8">
    <source>
        <dbReference type="ARBA" id="ARBA00022989"/>
    </source>
</evidence>
<proteinExistence type="predicted"/>
<dbReference type="SMART" id="SM00387">
    <property type="entry name" value="HATPase_c"/>
    <property type="match status" value="1"/>
</dbReference>
<dbReference type="PANTHER" id="PTHR45436:SF5">
    <property type="entry name" value="SENSOR HISTIDINE KINASE TRCS"/>
    <property type="match status" value="1"/>
</dbReference>
<dbReference type="SUPFAM" id="SSF55874">
    <property type="entry name" value="ATPase domain of HSP90 chaperone/DNA topoisomerase II/histidine kinase"/>
    <property type="match status" value="1"/>
</dbReference>
<keyword evidence="5" id="KW-0808">Transferase</keyword>
<evidence type="ECO:0000256" key="11">
    <source>
        <dbReference type="SAM" id="MobiDB-lite"/>
    </source>
</evidence>
<comment type="subcellular location">
    <subcellularLocation>
        <location evidence="2">Cell membrane</location>
    </subcellularLocation>
</comment>
<feature type="transmembrane region" description="Helical" evidence="12">
    <location>
        <begin position="174"/>
        <end position="193"/>
    </location>
</feature>
<dbReference type="CDD" id="cd00082">
    <property type="entry name" value="HisKA"/>
    <property type="match status" value="1"/>
</dbReference>
<dbReference type="SMART" id="SM00304">
    <property type="entry name" value="HAMP"/>
    <property type="match status" value="1"/>
</dbReference>